<dbReference type="PANTHER" id="PTHR24282">
    <property type="entry name" value="CYTOCHROME P450 FAMILY MEMBER"/>
    <property type="match status" value="1"/>
</dbReference>
<name>A0A3S3MNY8_9MAGN</name>
<dbReference type="InterPro" id="IPR050665">
    <property type="entry name" value="Cytochrome_P450_Monooxygen"/>
</dbReference>
<proteinExistence type="inferred from homology"/>
<evidence type="ECO:0000313" key="14">
    <source>
        <dbReference type="EMBL" id="RWR72189.1"/>
    </source>
</evidence>
<dbReference type="STRING" id="337451.A0A3S3MNY8"/>
<keyword evidence="3 11" id="KW-0349">Heme</keyword>
<evidence type="ECO:0000256" key="10">
    <source>
        <dbReference type="ARBA" id="ARBA00023136"/>
    </source>
</evidence>
<comment type="caution">
    <text evidence="14">The sequence shown here is derived from an EMBL/GenBank/DDBJ whole genome shotgun (WGS) entry which is preliminary data.</text>
</comment>
<keyword evidence="6 13" id="KW-1133">Transmembrane helix</keyword>
<evidence type="ECO:0000256" key="3">
    <source>
        <dbReference type="ARBA" id="ARBA00022617"/>
    </source>
</evidence>
<evidence type="ECO:0000256" key="2">
    <source>
        <dbReference type="ARBA" id="ARBA00010617"/>
    </source>
</evidence>
<reference evidence="14 15" key="1">
    <citation type="journal article" date="2019" name="Nat. Plants">
        <title>Stout camphor tree genome fills gaps in understanding of flowering plant genome evolution.</title>
        <authorList>
            <person name="Chaw S.M."/>
            <person name="Liu Y.C."/>
            <person name="Wu Y.W."/>
            <person name="Wang H.Y."/>
            <person name="Lin C.I."/>
            <person name="Wu C.S."/>
            <person name="Ke H.M."/>
            <person name="Chang L.Y."/>
            <person name="Hsu C.Y."/>
            <person name="Yang H.T."/>
            <person name="Sudianto E."/>
            <person name="Hsu M.H."/>
            <person name="Wu K.P."/>
            <person name="Wang L.N."/>
            <person name="Leebens-Mack J.H."/>
            <person name="Tsai I.J."/>
        </authorList>
    </citation>
    <scope>NUCLEOTIDE SEQUENCE [LARGE SCALE GENOMIC DNA]</scope>
    <source>
        <strain evidence="15">cv. Chaw 1501</strain>
        <tissue evidence="14">Young leaves</tissue>
    </source>
</reference>
<evidence type="ECO:0000256" key="7">
    <source>
        <dbReference type="ARBA" id="ARBA00023002"/>
    </source>
</evidence>
<dbReference type="Proteomes" id="UP000283530">
    <property type="component" value="Unassembled WGS sequence"/>
</dbReference>
<dbReference type="PRINTS" id="PR00385">
    <property type="entry name" value="P450"/>
</dbReference>
<dbReference type="InterPro" id="IPR002401">
    <property type="entry name" value="Cyt_P450_E_grp-I"/>
</dbReference>
<comment type="similarity">
    <text evidence="2 12">Belongs to the cytochrome P450 family.</text>
</comment>
<keyword evidence="4 13" id="KW-0812">Transmembrane</keyword>
<evidence type="ECO:0000256" key="9">
    <source>
        <dbReference type="ARBA" id="ARBA00023033"/>
    </source>
</evidence>
<dbReference type="SUPFAM" id="SSF48264">
    <property type="entry name" value="Cytochrome P450"/>
    <property type="match status" value="1"/>
</dbReference>
<evidence type="ECO:0000256" key="8">
    <source>
        <dbReference type="ARBA" id="ARBA00023004"/>
    </source>
</evidence>
<protein>
    <submittedName>
        <fullName evidence="14">Cytochrome P450 714C2</fullName>
    </submittedName>
</protein>
<dbReference type="AlphaFoldDB" id="A0A3S3MNY8"/>
<organism evidence="14 15">
    <name type="scientific">Cinnamomum micranthum f. kanehirae</name>
    <dbReference type="NCBI Taxonomy" id="337451"/>
    <lineage>
        <taxon>Eukaryota</taxon>
        <taxon>Viridiplantae</taxon>
        <taxon>Streptophyta</taxon>
        <taxon>Embryophyta</taxon>
        <taxon>Tracheophyta</taxon>
        <taxon>Spermatophyta</taxon>
        <taxon>Magnoliopsida</taxon>
        <taxon>Magnoliidae</taxon>
        <taxon>Laurales</taxon>
        <taxon>Lauraceae</taxon>
        <taxon>Cinnamomum</taxon>
    </lineage>
</organism>
<dbReference type="PROSITE" id="PS00086">
    <property type="entry name" value="CYTOCHROME_P450"/>
    <property type="match status" value="1"/>
</dbReference>
<keyword evidence="5 11" id="KW-0479">Metal-binding</keyword>
<dbReference type="PANTHER" id="PTHR24282:SF15">
    <property type="entry name" value="CYTOCHROME P450, FAMILY 715, SUBFAMILY A, POLYPEPTIDE 1"/>
    <property type="match status" value="1"/>
</dbReference>
<comment type="subcellular location">
    <subcellularLocation>
        <location evidence="1">Membrane</location>
    </subcellularLocation>
</comment>
<dbReference type="GO" id="GO:0020037">
    <property type="term" value="F:heme binding"/>
    <property type="evidence" value="ECO:0007669"/>
    <property type="project" value="InterPro"/>
</dbReference>
<evidence type="ECO:0000256" key="1">
    <source>
        <dbReference type="ARBA" id="ARBA00004370"/>
    </source>
</evidence>
<evidence type="ECO:0000313" key="15">
    <source>
        <dbReference type="Proteomes" id="UP000283530"/>
    </source>
</evidence>
<evidence type="ECO:0000256" key="11">
    <source>
        <dbReference type="PIRSR" id="PIRSR602401-1"/>
    </source>
</evidence>
<dbReference type="InterPro" id="IPR001128">
    <property type="entry name" value="Cyt_P450"/>
</dbReference>
<dbReference type="Pfam" id="PF00067">
    <property type="entry name" value="p450"/>
    <property type="match status" value="1"/>
</dbReference>
<dbReference type="PRINTS" id="PR00463">
    <property type="entry name" value="EP450I"/>
</dbReference>
<evidence type="ECO:0000256" key="13">
    <source>
        <dbReference type="SAM" id="Phobius"/>
    </source>
</evidence>
<dbReference type="GO" id="GO:0005506">
    <property type="term" value="F:iron ion binding"/>
    <property type="evidence" value="ECO:0007669"/>
    <property type="project" value="InterPro"/>
</dbReference>
<keyword evidence="9 12" id="KW-0503">Monooxygenase</keyword>
<comment type="cofactor">
    <cofactor evidence="11">
        <name>heme</name>
        <dbReference type="ChEBI" id="CHEBI:30413"/>
    </cofactor>
</comment>
<gene>
    <name evidence="14" type="ORF">CKAN_00039900</name>
</gene>
<keyword evidence="15" id="KW-1185">Reference proteome</keyword>
<evidence type="ECO:0000256" key="12">
    <source>
        <dbReference type="RuleBase" id="RU000461"/>
    </source>
</evidence>
<dbReference type="GO" id="GO:0016020">
    <property type="term" value="C:membrane"/>
    <property type="evidence" value="ECO:0007669"/>
    <property type="project" value="UniProtKB-SubCell"/>
</dbReference>
<accession>A0A3S3MNY8</accession>
<feature type="binding site" description="axial binding residue" evidence="11">
    <location>
        <position position="465"/>
    </location>
    <ligand>
        <name>heme</name>
        <dbReference type="ChEBI" id="CHEBI:30413"/>
    </ligand>
    <ligandPart>
        <name>Fe</name>
        <dbReference type="ChEBI" id="CHEBI:18248"/>
    </ligandPart>
</feature>
<feature type="transmembrane region" description="Helical" evidence="13">
    <location>
        <begin position="12"/>
        <end position="31"/>
    </location>
</feature>
<dbReference type="Gene3D" id="1.10.630.10">
    <property type="entry name" value="Cytochrome P450"/>
    <property type="match status" value="1"/>
</dbReference>
<dbReference type="EMBL" id="QPKB01000001">
    <property type="protein sequence ID" value="RWR72189.1"/>
    <property type="molecule type" value="Genomic_DNA"/>
</dbReference>
<sequence>MEFLHDLQYFSLAMASLLICAIGVLVFYLWFSAFQLNLKLQRNGFRGPPPRFPMGNINEMKKKEDKASHGAPLAMTNDIHSTAFPYFAKWRLSYGKVFVYWLGTEPFLYIGDPEFLKQVSNGVVTSKAWGKPTVFKRDRDPMFGKGLVMVEGDDWVRHRRIITPAFSSGNLKAMISLMVETTDKMLDEWTGLVNLDMHEINVEGDIIKNAAEIIAKTSFGMNHQYAERVFEKLKAMQATLFRSGRLLGVPFSRLACLRQTLEERKLGKEIDDLLLSIITARKASRIAEPQKDLLGLLLPDNHVNELLGKKLSPRELVDECKTFFFGGHETTALAVSWTLFLLAKQPKWQTLLREEIMEVTGGEPLDFTMLTKLVKMGWVMNEVLRLYPPAPNVQRQAREDIQVGDAIIPKGTNIWIDLVGMHHDPALWGEDVNEFRPERFKEDVLYGGCKHKMGYLPFGFGGRMCVGRNLALMEYKTVLSLILTRFSMSLSPNYLHSPTHLLSLRPSCGIPLILQPITPMTMRR</sequence>
<dbReference type="InterPro" id="IPR036396">
    <property type="entry name" value="Cyt_P450_sf"/>
</dbReference>
<keyword evidence="10 13" id="KW-0472">Membrane</keyword>
<dbReference type="InterPro" id="IPR017972">
    <property type="entry name" value="Cyt_P450_CS"/>
</dbReference>
<evidence type="ECO:0000256" key="4">
    <source>
        <dbReference type="ARBA" id="ARBA00022692"/>
    </source>
</evidence>
<evidence type="ECO:0000256" key="6">
    <source>
        <dbReference type="ARBA" id="ARBA00022989"/>
    </source>
</evidence>
<evidence type="ECO:0000256" key="5">
    <source>
        <dbReference type="ARBA" id="ARBA00022723"/>
    </source>
</evidence>
<keyword evidence="8 11" id="KW-0408">Iron</keyword>
<keyword evidence="7 12" id="KW-0560">Oxidoreductase</keyword>
<dbReference type="OrthoDB" id="1470350at2759"/>
<dbReference type="GO" id="GO:0004497">
    <property type="term" value="F:monooxygenase activity"/>
    <property type="evidence" value="ECO:0007669"/>
    <property type="project" value="UniProtKB-KW"/>
</dbReference>
<dbReference type="GO" id="GO:0016705">
    <property type="term" value="F:oxidoreductase activity, acting on paired donors, with incorporation or reduction of molecular oxygen"/>
    <property type="evidence" value="ECO:0007669"/>
    <property type="project" value="InterPro"/>
</dbReference>